<dbReference type="InterPro" id="IPR004852">
    <property type="entry name" value="Di-haem_cyt_c_peroxidsae"/>
</dbReference>
<keyword evidence="3 7" id="KW-0479">Metal-binding</keyword>
<keyword evidence="2 7" id="KW-0349">Heme</keyword>
<comment type="caution">
    <text evidence="9">The sequence shown here is derived from an EMBL/GenBank/DDBJ whole genome shotgun (WGS) entry which is preliminary data.</text>
</comment>
<keyword evidence="4" id="KW-0732">Signal</keyword>
<reference evidence="9 10" key="1">
    <citation type="submission" date="2019-09" db="EMBL/GenBank/DDBJ databases">
        <title>Chitinophaga ginsengihumi sp. nov., isolated from soil of ginseng rhizosphere.</title>
        <authorList>
            <person name="Lee J."/>
        </authorList>
    </citation>
    <scope>NUCLEOTIDE SEQUENCE [LARGE SCALE GENOMIC DNA]</scope>
    <source>
        <strain evidence="9 10">BN140078</strain>
    </source>
</reference>
<name>A0A5B2VYL1_9BACT</name>
<dbReference type="PANTHER" id="PTHR30600">
    <property type="entry name" value="CYTOCHROME C PEROXIDASE-RELATED"/>
    <property type="match status" value="1"/>
</dbReference>
<dbReference type="GO" id="GO:0009055">
    <property type="term" value="F:electron transfer activity"/>
    <property type="evidence" value="ECO:0007669"/>
    <property type="project" value="InterPro"/>
</dbReference>
<keyword evidence="5" id="KW-0560">Oxidoreductase</keyword>
<dbReference type="InterPro" id="IPR036909">
    <property type="entry name" value="Cyt_c-like_dom_sf"/>
</dbReference>
<feature type="domain" description="Cytochrome c" evidence="8">
    <location>
        <begin position="136"/>
        <end position="276"/>
    </location>
</feature>
<proteinExistence type="predicted"/>
<dbReference type="GO" id="GO:0046872">
    <property type="term" value="F:metal ion binding"/>
    <property type="evidence" value="ECO:0007669"/>
    <property type="project" value="UniProtKB-KW"/>
</dbReference>
<sequence length="450" mass="50013">MRLGLIRVYTLGITGFDAPLLKSGVKESYTALNGIKVLLAPFLQLHARHADSVAFYMDGSLQFLQQARDFDSFDRLHFFSRYALPLQRNLGALIREMQLEQNTTQGVLNYKADHLFSKDAINLEVFPADSAALNQDLIALGRVLFYETALSGNNKISCATCHQPEKHFTDALPMSMAFDGHSHVKRNAPSLLYAAYQYAQFWDGRARSLEEQVQQVVSNPMEMNGNYHNSIQQLQGNEQYRRLFGKAFTPGPDSLITANHIAAAIAAFVRTLNPRSAPFDDYINGDTLALSSAQQRGFNLFMGKAQCGTCHFAPLFNGLIPPLYTITELEVLGTPGTDDLNKPVADTDNGRFNIFPIEYYEQAFKTPTVRNVSATGPYMHNGAFRSLENVVEFYNKGGGRGLGLPVPQQTLAAAPLQLTTGEVADIVSFLHGLEDKLPDNMLKHYEPYKN</sequence>
<dbReference type="Pfam" id="PF03150">
    <property type="entry name" value="CCP_MauG"/>
    <property type="match status" value="1"/>
</dbReference>
<dbReference type="Proteomes" id="UP000324611">
    <property type="component" value="Unassembled WGS sequence"/>
</dbReference>
<dbReference type="GO" id="GO:0030313">
    <property type="term" value="C:cell envelope"/>
    <property type="evidence" value="ECO:0007669"/>
    <property type="project" value="UniProtKB-SubCell"/>
</dbReference>
<evidence type="ECO:0000256" key="7">
    <source>
        <dbReference type="PROSITE-ProRule" id="PRU00433"/>
    </source>
</evidence>
<dbReference type="SUPFAM" id="SSF46626">
    <property type="entry name" value="Cytochrome c"/>
    <property type="match status" value="2"/>
</dbReference>
<evidence type="ECO:0000256" key="6">
    <source>
        <dbReference type="ARBA" id="ARBA00023004"/>
    </source>
</evidence>
<gene>
    <name evidence="9" type="ORF">F0L74_13985</name>
</gene>
<protein>
    <submittedName>
        <fullName evidence="9">Cytochrome C peroxidase</fullName>
    </submittedName>
</protein>
<keyword evidence="10" id="KW-1185">Reference proteome</keyword>
<dbReference type="Gene3D" id="1.10.760.10">
    <property type="entry name" value="Cytochrome c-like domain"/>
    <property type="match status" value="2"/>
</dbReference>
<dbReference type="EMBL" id="VUOC01000002">
    <property type="protein sequence ID" value="KAA2243904.1"/>
    <property type="molecule type" value="Genomic_DNA"/>
</dbReference>
<dbReference type="PROSITE" id="PS51007">
    <property type="entry name" value="CYTC"/>
    <property type="match status" value="2"/>
</dbReference>
<reference evidence="9 10" key="2">
    <citation type="submission" date="2019-09" db="EMBL/GenBank/DDBJ databases">
        <authorList>
            <person name="Jin C."/>
        </authorList>
    </citation>
    <scope>NUCLEOTIDE SEQUENCE [LARGE SCALE GENOMIC DNA]</scope>
    <source>
        <strain evidence="9 10">BN140078</strain>
    </source>
</reference>
<dbReference type="GO" id="GO:0020037">
    <property type="term" value="F:heme binding"/>
    <property type="evidence" value="ECO:0007669"/>
    <property type="project" value="InterPro"/>
</dbReference>
<comment type="subcellular location">
    <subcellularLocation>
        <location evidence="1">Cell envelope</location>
    </subcellularLocation>
</comment>
<keyword evidence="9" id="KW-0575">Peroxidase</keyword>
<evidence type="ECO:0000259" key="8">
    <source>
        <dbReference type="PROSITE" id="PS51007"/>
    </source>
</evidence>
<evidence type="ECO:0000256" key="4">
    <source>
        <dbReference type="ARBA" id="ARBA00022729"/>
    </source>
</evidence>
<evidence type="ECO:0000256" key="3">
    <source>
        <dbReference type="ARBA" id="ARBA00022723"/>
    </source>
</evidence>
<dbReference type="GO" id="GO:0004130">
    <property type="term" value="F:cytochrome-c peroxidase activity"/>
    <property type="evidence" value="ECO:0007669"/>
    <property type="project" value="TreeGrafter"/>
</dbReference>
<feature type="domain" description="Cytochrome c" evidence="8">
    <location>
        <begin position="292"/>
        <end position="434"/>
    </location>
</feature>
<evidence type="ECO:0000256" key="2">
    <source>
        <dbReference type="ARBA" id="ARBA00022617"/>
    </source>
</evidence>
<evidence type="ECO:0000256" key="5">
    <source>
        <dbReference type="ARBA" id="ARBA00023002"/>
    </source>
</evidence>
<evidence type="ECO:0000256" key="1">
    <source>
        <dbReference type="ARBA" id="ARBA00004196"/>
    </source>
</evidence>
<dbReference type="PANTHER" id="PTHR30600:SF10">
    <property type="entry name" value="BLL6722 PROTEIN"/>
    <property type="match status" value="1"/>
</dbReference>
<organism evidence="9 10">
    <name type="scientific">Chitinophaga agrisoli</name>
    <dbReference type="NCBI Taxonomy" id="2607653"/>
    <lineage>
        <taxon>Bacteria</taxon>
        <taxon>Pseudomonadati</taxon>
        <taxon>Bacteroidota</taxon>
        <taxon>Chitinophagia</taxon>
        <taxon>Chitinophagales</taxon>
        <taxon>Chitinophagaceae</taxon>
        <taxon>Chitinophaga</taxon>
    </lineage>
</organism>
<evidence type="ECO:0000313" key="9">
    <source>
        <dbReference type="EMBL" id="KAA2243904.1"/>
    </source>
</evidence>
<accession>A0A5B2VYL1</accession>
<evidence type="ECO:0000313" key="10">
    <source>
        <dbReference type="Proteomes" id="UP000324611"/>
    </source>
</evidence>
<dbReference type="AlphaFoldDB" id="A0A5B2VYL1"/>
<keyword evidence="6 7" id="KW-0408">Iron</keyword>
<dbReference type="InterPro" id="IPR009056">
    <property type="entry name" value="Cyt_c-like_dom"/>
</dbReference>
<dbReference type="InterPro" id="IPR051395">
    <property type="entry name" value="Cytochrome_c_Peroxidase/MauG"/>
</dbReference>